<name>A0A934M679_9CORY</name>
<gene>
    <name evidence="2" type="ORF">JDV75_00965</name>
</gene>
<keyword evidence="1" id="KW-0472">Membrane</keyword>
<feature type="transmembrane region" description="Helical" evidence="1">
    <location>
        <begin position="66"/>
        <end position="84"/>
    </location>
</feature>
<feature type="transmembrane region" description="Helical" evidence="1">
    <location>
        <begin position="96"/>
        <end position="118"/>
    </location>
</feature>
<protein>
    <submittedName>
        <fullName evidence="2">DUF4190 domain-containing protein</fullName>
    </submittedName>
</protein>
<reference evidence="2" key="1">
    <citation type="submission" date="2020-12" db="EMBL/GenBank/DDBJ databases">
        <title>Genome public.</title>
        <authorList>
            <person name="Sun Q."/>
        </authorList>
    </citation>
    <scope>NUCLEOTIDE SEQUENCE</scope>
    <source>
        <strain evidence="2">CCM 8863</strain>
    </source>
</reference>
<feature type="transmembrane region" description="Helical" evidence="1">
    <location>
        <begin position="44"/>
        <end position="61"/>
    </location>
</feature>
<proteinExistence type="predicted"/>
<keyword evidence="3" id="KW-1185">Reference proteome</keyword>
<accession>A0A934M679</accession>
<dbReference type="RefSeq" id="WP_198737388.1">
    <property type="nucleotide sequence ID" value="NZ_JAEIOS010000009.1"/>
</dbReference>
<dbReference type="AlphaFoldDB" id="A0A934M679"/>
<comment type="caution">
    <text evidence="2">The sequence shown here is derived from an EMBL/GenBank/DDBJ whole genome shotgun (WGS) entry which is preliminary data.</text>
</comment>
<sequence length="175" mass="18419">MTTPNDPGNNIPPGGGYPQDGGAYQGAIYGGYPGASPAPAKNAIAPWALGVSIFAIVLCWVPLLNWLLALAGIVLGIIGIVKAGKINLPKNGKGMSIAAVILSVVAIVLSVVLSVFVLKVAEDFVGEENIQKINECNQLPTAEERDECLDRVGTEIYEEKSSEIDNEEKSSEINN</sequence>
<dbReference type="Proteomes" id="UP000645966">
    <property type="component" value="Unassembled WGS sequence"/>
</dbReference>
<evidence type="ECO:0000256" key="1">
    <source>
        <dbReference type="SAM" id="Phobius"/>
    </source>
</evidence>
<dbReference type="EMBL" id="JAEIOS010000009">
    <property type="protein sequence ID" value="MBI8988339.1"/>
    <property type="molecule type" value="Genomic_DNA"/>
</dbReference>
<evidence type="ECO:0000313" key="3">
    <source>
        <dbReference type="Proteomes" id="UP000645966"/>
    </source>
</evidence>
<evidence type="ECO:0000313" key="2">
    <source>
        <dbReference type="EMBL" id="MBI8988339.1"/>
    </source>
</evidence>
<keyword evidence="1" id="KW-0812">Transmembrane</keyword>
<keyword evidence="1" id="KW-1133">Transmembrane helix</keyword>
<organism evidence="2 3">
    <name type="scientific">Corynebacterium meridianum</name>
    <dbReference type="NCBI Taxonomy" id="2765363"/>
    <lineage>
        <taxon>Bacteria</taxon>
        <taxon>Bacillati</taxon>
        <taxon>Actinomycetota</taxon>
        <taxon>Actinomycetes</taxon>
        <taxon>Mycobacteriales</taxon>
        <taxon>Corynebacteriaceae</taxon>
        <taxon>Corynebacterium</taxon>
    </lineage>
</organism>